<evidence type="ECO:0000313" key="4">
    <source>
        <dbReference type="Proteomes" id="UP000247702"/>
    </source>
</evidence>
<evidence type="ECO:0000313" key="3">
    <source>
        <dbReference type="EMBL" id="GES89495.1"/>
    </source>
</evidence>
<dbReference type="OrthoDB" id="2314514at2759"/>
<feature type="compositionally biased region" description="Polar residues" evidence="1">
    <location>
        <begin position="79"/>
        <end position="93"/>
    </location>
</feature>
<accession>A0A2Z6SKD9</accession>
<feature type="compositionally biased region" description="Low complexity" evidence="1">
    <location>
        <begin position="1"/>
        <end position="21"/>
    </location>
</feature>
<dbReference type="EMBL" id="BLAL01000187">
    <property type="protein sequence ID" value="GES89495.1"/>
    <property type="molecule type" value="Genomic_DNA"/>
</dbReference>
<sequence length="387" mass="45352">MSNNNITSTKNNSSKNLNHLKLTPEKLAEWGDHRSSNTYFKSQNKDDNVPDNPQDHETNLERKNNEIHKQYEKNFHSLPFSSQGNNDSNQPVHESNPDPHLVSSNELQIEKQEDNMSLDDGFDDYLKDSEYIQNIDQNEMIPQQDYYENMNIDSNMETVDLFEGCMNHDIQRLKHNEISDQEQIFNHVSENKSNFDNSLIVTEQKDNLSKKDVTILKAMQDVMPTVEIAQENKLHDEHPLKSDTPSHDDLKSYKETCFDNKPCNPIFSNEKYNKMKQSSRLRASNPNISHFMKTVMPNKKSDFDRDMEEILCDIEAYYELVQEGQLEINQQLDYIERSLDSLNKEFNKYRAKLCELNQDFCDQVQINILKESEEWESVFDRIGSNIS</sequence>
<dbReference type="EMBL" id="BEXD01004095">
    <property type="protein sequence ID" value="GBC06749.1"/>
    <property type="molecule type" value="Genomic_DNA"/>
</dbReference>
<gene>
    <name evidence="3" type="ORF">RCL2_001639400</name>
    <name evidence="2" type="ORF">RclHR1_07010005</name>
</gene>
<proteinExistence type="predicted"/>
<reference evidence="2 4" key="1">
    <citation type="submission" date="2017-11" db="EMBL/GenBank/DDBJ databases">
        <title>The genome of Rhizophagus clarus HR1 reveals common genetic basis of auxotrophy among arbuscular mycorrhizal fungi.</title>
        <authorList>
            <person name="Kobayashi Y."/>
        </authorList>
    </citation>
    <scope>NUCLEOTIDE SEQUENCE [LARGE SCALE GENOMIC DNA]</scope>
    <source>
        <strain evidence="2 4">HR1</strain>
    </source>
</reference>
<dbReference type="Proteomes" id="UP000247702">
    <property type="component" value="Unassembled WGS sequence"/>
</dbReference>
<feature type="region of interest" description="Disordered" evidence="1">
    <location>
        <begin position="1"/>
        <end position="58"/>
    </location>
</feature>
<organism evidence="2 4">
    <name type="scientific">Rhizophagus clarus</name>
    <dbReference type="NCBI Taxonomy" id="94130"/>
    <lineage>
        <taxon>Eukaryota</taxon>
        <taxon>Fungi</taxon>
        <taxon>Fungi incertae sedis</taxon>
        <taxon>Mucoromycota</taxon>
        <taxon>Glomeromycotina</taxon>
        <taxon>Glomeromycetes</taxon>
        <taxon>Glomerales</taxon>
        <taxon>Glomeraceae</taxon>
        <taxon>Rhizophagus</taxon>
    </lineage>
</organism>
<dbReference type="Proteomes" id="UP000615446">
    <property type="component" value="Unassembled WGS sequence"/>
</dbReference>
<feature type="compositionally biased region" description="Basic and acidic residues" evidence="1">
    <location>
        <begin position="43"/>
        <end position="58"/>
    </location>
</feature>
<comment type="caution">
    <text evidence="2">The sequence shown here is derived from an EMBL/GenBank/DDBJ whole genome shotgun (WGS) entry which is preliminary data.</text>
</comment>
<evidence type="ECO:0000256" key="1">
    <source>
        <dbReference type="SAM" id="MobiDB-lite"/>
    </source>
</evidence>
<protein>
    <submittedName>
        <fullName evidence="2">Uncharacterized protein</fullName>
    </submittedName>
</protein>
<evidence type="ECO:0000313" key="2">
    <source>
        <dbReference type="EMBL" id="GBC06749.1"/>
    </source>
</evidence>
<name>A0A2Z6SKD9_9GLOM</name>
<dbReference type="AlphaFoldDB" id="A0A2Z6SKD9"/>
<reference evidence="3" key="2">
    <citation type="submission" date="2019-10" db="EMBL/GenBank/DDBJ databases">
        <title>Conservation and host-specific expression of non-tandemly repeated heterogenous ribosome RNA gene in arbuscular mycorrhizal fungi.</title>
        <authorList>
            <person name="Maeda T."/>
            <person name="Kobayashi Y."/>
            <person name="Nakagawa T."/>
            <person name="Ezawa T."/>
            <person name="Yamaguchi K."/>
            <person name="Bino T."/>
            <person name="Nishimoto Y."/>
            <person name="Shigenobu S."/>
            <person name="Kawaguchi M."/>
        </authorList>
    </citation>
    <scope>NUCLEOTIDE SEQUENCE</scope>
    <source>
        <strain evidence="3">HR1</strain>
    </source>
</reference>
<feature type="compositionally biased region" description="Basic and acidic residues" evidence="1">
    <location>
        <begin position="22"/>
        <end position="35"/>
    </location>
</feature>
<feature type="region of interest" description="Disordered" evidence="1">
    <location>
        <begin position="77"/>
        <end position="101"/>
    </location>
</feature>
<keyword evidence="4" id="KW-1185">Reference proteome</keyword>